<comment type="catalytic activity">
    <reaction evidence="3">
        <text>guanosine + phosphate = alpha-D-ribose 1-phosphate + guanine</text>
        <dbReference type="Rhea" id="RHEA:13233"/>
        <dbReference type="ChEBI" id="CHEBI:16235"/>
        <dbReference type="ChEBI" id="CHEBI:16750"/>
        <dbReference type="ChEBI" id="CHEBI:43474"/>
        <dbReference type="ChEBI" id="CHEBI:57720"/>
        <dbReference type="EC" id="2.4.2.1"/>
    </reaction>
</comment>
<sequence length="104" mass="11582">MDIFKSVDLVKKANIYFDGNVTSRSFVDSEGERKSLGIMMPGTYNFGTAAAEIMEIVSGECEVKLNGSDEWKTYTSGTTFNVPANSNFDIKVKTVTDYYCSYIK</sequence>
<reference evidence="4 5" key="1">
    <citation type="journal article" date="2010" name="Stand. Genomic Sci.">
        <title>Complete genome sequence of Arcobacter nitrofigilis type strain (CI).</title>
        <authorList>
            <person name="Pati A."/>
            <person name="Gronow S."/>
            <person name="Lapidus A."/>
            <person name="Copeland A."/>
            <person name="Glavina Del Rio T."/>
            <person name="Nolan M."/>
            <person name="Lucas S."/>
            <person name="Tice H."/>
            <person name="Cheng J.F."/>
            <person name="Han C."/>
            <person name="Chertkov O."/>
            <person name="Bruce D."/>
            <person name="Tapia R."/>
            <person name="Goodwin L."/>
            <person name="Pitluck S."/>
            <person name="Liolios K."/>
            <person name="Ivanova N."/>
            <person name="Mavromatis K."/>
            <person name="Chen A."/>
            <person name="Palaniappan K."/>
            <person name="Land M."/>
            <person name="Hauser L."/>
            <person name="Chang Y.J."/>
            <person name="Jeffries C.D."/>
            <person name="Detter J.C."/>
            <person name="Rohde M."/>
            <person name="Goker M."/>
            <person name="Bristow J."/>
            <person name="Eisen J.A."/>
            <person name="Markowitz V."/>
            <person name="Hugenholtz P."/>
            <person name="Klenk H.P."/>
            <person name="Kyrpides N.C."/>
        </authorList>
    </citation>
    <scope>NUCLEOTIDE SEQUENCE [LARGE SCALE GENOMIC DNA]</scope>
    <source>
        <strain evidence="5">ATCC 33309 / DSM 7299 / CCUG 15893 / LMG 7604 / NCTC 12251 / CI</strain>
    </source>
</reference>
<evidence type="ECO:0000256" key="2">
    <source>
        <dbReference type="ARBA" id="ARBA00022679"/>
    </source>
</evidence>
<dbReference type="PANTHER" id="PTHR36540:SF1">
    <property type="entry name" value="PYRIMIDINE_PURINE NUCLEOSIDE PHOSPHORYLASE"/>
    <property type="match status" value="1"/>
</dbReference>
<dbReference type="EC" id="2.4.2.1" evidence="3"/>
<comment type="catalytic activity">
    <reaction evidence="3">
        <text>thymidine + phosphate = 2-deoxy-alpha-D-ribose 1-phosphate + thymine</text>
        <dbReference type="Rhea" id="RHEA:16037"/>
        <dbReference type="ChEBI" id="CHEBI:17748"/>
        <dbReference type="ChEBI" id="CHEBI:17821"/>
        <dbReference type="ChEBI" id="CHEBI:43474"/>
        <dbReference type="ChEBI" id="CHEBI:57259"/>
        <dbReference type="EC" id="2.4.2.2"/>
    </reaction>
</comment>
<dbReference type="GO" id="GO:0009032">
    <property type="term" value="F:thymidine phosphorylase activity"/>
    <property type="evidence" value="ECO:0007669"/>
    <property type="project" value="RHEA"/>
</dbReference>
<organism evidence="4 5">
    <name type="scientific">Arcobacter nitrofigilis (strain ATCC 33309 / DSM 7299 / CCUG 15893 / LMG 7604 / NCTC 12251 / CI)</name>
    <name type="common">Campylobacter nitrofigilis</name>
    <dbReference type="NCBI Taxonomy" id="572480"/>
    <lineage>
        <taxon>Bacteria</taxon>
        <taxon>Pseudomonadati</taxon>
        <taxon>Campylobacterota</taxon>
        <taxon>Epsilonproteobacteria</taxon>
        <taxon>Campylobacterales</taxon>
        <taxon>Arcobacteraceae</taxon>
        <taxon>Arcobacter</taxon>
    </lineage>
</organism>
<dbReference type="KEGG" id="ant:Arnit_1411"/>
<dbReference type="Pfam" id="PF06865">
    <property type="entry name" value="Ppnp"/>
    <property type="match status" value="1"/>
</dbReference>
<evidence type="ECO:0000256" key="1">
    <source>
        <dbReference type="ARBA" id="ARBA00022676"/>
    </source>
</evidence>
<dbReference type="SUPFAM" id="SSF51182">
    <property type="entry name" value="RmlC-like cupins"/>
    <property type="match status" value="1"/>
</dbReference>
<name>D5V5D4_ARCNC</name>
<dbReference type="RefSeq" id="WP_013135214.1">
    <property type="nucleotide sequence ID" value="NC_014166.1"/>
</dbReference>
<keyword evidence="2 3" id="KW-0808">Transferase</keyword>
<comment type="catalytic activity">
    <reaction evidence="3">
        <text>uridine + phosphate = alpha-D-ribose 1-phosphate + uracil</text>
        <dbReference type="Rhea" id="RHEA:24388"/>
        <dbReference type="ChEBI" id="CHEBI:16704"/>
        <dbReference type="ChEBI" id="CHEBI:17568"/>
        <dbReference type="ChEBI" id="CHEBI:43474"/>
        <dbReference type="ChEBI" id="CHEBI:57720"/>
        <dbReference type="EC" id="2.4.2.2"/>
    </reaction>
</comment>
<proteinExistence type="inferred from homology"/>
<comment type="catalytic activity">
    <reaction evidence="3">
        <text>inosine + phosphate = alpha-D-ribose 1-phosphate + hypoxanthine</text>
        <dbReference type="Rhea" id="RHEA:27646"/>
        <dbReference type="ChEBI" id="CHEBI:17368"/>
        <dbReference type="ChEBI" id="CHEBI:17596"/>
        <dbReference type="ChEBI" id="CHEBI:43474"/>
        <dbReference type="ChEBI" id="CHEBI:57720"/>
        <dbReference type="EC" id="2.4.2.1"/>
    </reaction>
</comment>
<comment type="similarity">
    <text evidence="3">Belongs to the nucleoside phosphorylase PpnP family.</text>
</comment>
<dbReference type="InterPro" id="IPR014710">
    <property type="entry name" value="RmlC-like_jellyroll"/>
</dbReference>
<comment type="catalytic activity">
    <reaction evidence="3">
        <text>a purine D-ribonucleoside + phosphate = a purine nucleobase + alpha-D-ribose 1-phosphate</text>
        <dbReference type="Rhea" id="RHEA:19805"/>
        <dbReference type="ChEBI" id="CHEBI:26386"/>
        <dbReference type="ChEBI" id="CHEBI:43474"/>
        <dbReference type="ChEBI" id="CHEBI:57720"/>
        <dbReference type="ChEBI" id="CHEBI:142355"/>
        <dbReference type="EC" id="2.4.2.1"/>
    </reaction>
</comment>
<gene>
    <name evidence="3" type="primary">ppnP</name>
    <name evidence="4" type="ordered locus">Arnit_1411</name>
</gene>
<comment type="function">
    <text evidence="3">Catalyzes the phosphorolysis of diverse nucleosides, yielding D-ribose 1-phosphate and the respective free bases. Can use uridine, adenosine, guanosine, cytidine, thymidine, inosine and xanthosine as substrates. Also catalyzes the reverse reactions.</text>
</comment>
<protein>
    <recommendedName>
        <fullName evidence="3">Pyrimidine/purine nucleoside phosphorylase</fullName>
        <ecNumber evidence="3">2.4.2.1</ecNumber>
        <ecNumber evidence="3">2.4.2.2</ecNumber>
    </recommendedName>
    <alternativeName>
        <fullName evidence="3">Adenosine phosphorylase</fullName>
    </alternativeName>
    <alternativeName>
        <fullName evidence="3">Cytidine phosphorylase</fullName>
    </alternativeName>
    <alternativeName>
        <fullName evidence="3">Guanosine phosphorylase</fullName>
    </alternativeName>
    <alternativeName>
        <fullName evidence="3">Inosine phosphorylase</fullName>
    </alternativeName>
    <alternativeName>
        <fullName evidence="3">Thymidine phosphorylase</fullName>
    </alternativeName>
    <alternativeName>
        <fullName evidence="3">Uridine phosphorylase</fullName>
    </alternativeName>
    <alternativeName>
        <fullName evidence="3">Xanthosine phosphorylase</fullName>
    </alternativeName>
</protein>
<keyword evidence="5" id="KW-1185">Reference proteome</keyword>
<dbReference type="GO" id="GO:0005829">
    <property type="term" value="C:cytosol"/>
    <property type="evidence" value="ECO:0007669"/>
    <property type="project" value="TreeGrafter"/>
</dbReference>
<dbReference type="GO" id="GO:0047975">
    <property type="term" value="F:guanosine phosphorylase activity"/>
    <property type="evidence" value="ECO:0007669"/>
    <property type="project" value="RHEA"/>
</dbReference>
<comment type="catalytic activity">
    <reaction evidence="3">
        <text>adenosine + phosphate = alpha-D-ribose 1-phosphate + adenine</text>
        <dbReference type="Rhea" id="RHEA:27642"/>
        <dbReference type="ChEBI" id="CHEBI:16335"/>
        <dbReference type="ChEBI" id="CHEBI:16708"/>
        <dbReference type="ChEBI" id="CHEBI:43474"/>
        <dbReference type="ChEBI" id="CHEBI:57720"/>
        <dbReference type="EC" id="2.4.2.1"/>
    </reaction>
</comment>
<comment type="catalytic activity">
    <reaction evidence="3">
        <text>xanthosine + phosphate = alpha-D-ribose 1-phosphate + xanthine</text>
        <dbReference type="Rhea" id="RHEA:27638"/>
        <dbReference type="ChEBI" id="CHEBI:17712"/>
        <dbReference type="ChEBI" id="CHEBI:18107"/>
        <dbReference type="ChEBI" id="CHEBI:43474"/>
        <dbReference type="ChEBI" id="CHEBI:57720"/>
        <dbReference type="EC" id="2.4.2.1"/>
    </reaction>
</comment>
<dbReference type="EC" id="2.4.2.2" evidence="3"/>
<evidence type="ECO:0000313" key="4">
    <source>
        <dbReference type="EMBL" id="ADG93069.1"/>
    </source>
</evidence>
<accession>D5V5D4</accession>
<dbReference type="OrthoDB" id="9793848at2"/>
<dbReference type="Gene3D" id="2.60.120.10">
    <property type="entry name" value="Jelly Rolls"/>
    <property type="match status" value="1"/>
</dbReference>
<comment type="catalytic activity">
    <reaction evidence="3">
        <text>cytidine + phosphate = cytosine + alpha-D-ribose 1-phosphate</text>
        <dbReference type="Rhea" id="RHEA:52540"/>
        <dbReference type="ChEBI" id="CHEBI:16040"/>
        <dbReference type="ChEBI" id="CHEBI:17562"/>
        <dbReference type="ChEBI" id="CHEBI:43474"/>
        <dbReference type="ChEBI" id="CHEBI:57720"/>
        <dbReference type="EC" id="2.4.2.2"/>
    </reaction>
</comment>
<dbReference type="STRING" id="572480.Arnit_1411"/>
<dbReference type="PANTHER" id="PTHR36540">
    <property type="entry name" value="PYRIMIDINE/PURINE NUCLEOSIDE PHOSPHORYLASE"/>
    <property type="match status" value="1"/>
</dbReference>
<dbReference type="AlphaFoldDB" id="D5V5D4"/>
<dbReference type="InterPro" id="IPR009664">
    <property type="entry name" value="Ppnp"/>
</dbReference>
<dbReference type="eggNOG" id="COG3123">
    <property type="taxonomic scope" value="Bacteria"/>
</dbReference>
<dbReference type="CDD" id="cd20296">
    <property type="entry name" value="cupin_PpnP-like"/>
    <property type="match status" value="1"/>
</dbReference>
<dbReference type="HAMAP" id="MF_01537">
    <property type="entry name" value="Nucleos_phosphorylase_PpnP"/>
    <property type="match status" value="1"/>
</dbReference>
<dbReference type="HOGENOM" id="CLU_157874_1_0_7"/>
<dbReference type="Proteomes" id="UP000000939">
    <property type="component" value="Chromosome"/>
</dbReference>
<dbReference type="EMBL" id="CP001999">
    <property type="protein sequence ID" value="ADG93069.1"/>
    <property type="molecule type" value="Genomic_DNA"/>
</dbReference>
<evidence type="ECO:0000256" key="3">
    <source>
        <dbReference type="HAMAP-Rule" id="MF_01537"/>
    </source>
</evidence>
<dbReference type="GO" id="GO:0004850">
    <property type="term" value="F:uridine phosphorylase activity"/>
    <property type="evidence" value="ECO:0007669"/>
    <property type="project" value="RHEA"/>
</dbReference>
<keyword evidence="1 3" id="KW-0328">Glycosyltransferase</keyword>
<dbReference type="FunFam" id="2.60.120.10:FF:000016">
    <property type="entry name" value="Pyrimidine/purine nucleoside phosphorylase"/>
    <property type="match status" value="1"/>
</dbReference>
<evidence type="ECO:0000313" key="5">
    <source>
        <dbReference type="Proteomes" id="UP000000939"/>
    </source>
</evidence>
<dbReference type="GO" id="GO:0004731">
    <property type="term" value="F:purine-nucleoside phosphorylase activity"/>
    <property type="evidence" value="ECO:0007669"/>
    <property type="project" value="UniProtKB-UniRule"/>
</dbReference>
<dbReference type="InterPro" id="IPR011051">
    <property type="entry name" value="RmlC_Cupin_sf"/>
</dbReference>